<sequence>LYALPTEVIWTAKGYGKLAMATAALASLVVRPSALSMLTIYNPSSSGKNLFMERVFAHCLVTAITEIGSIWLCSHPVGMSAPTGNNITVRNSPSGKAAGGSTTVVDTAEAVTDNGWFPWGKQGFTPLDGTVPSGAIEAEIGGRIIVPPGGGLSITVVSSTVNNTYTSGFHWFEVPTGELAVA</sequence>
<comment type="caution">
    <text evidence="1">The sequence shown here is derived from an EMBL/GenBank/DDBJ whole genome shotgun (WGS) entry which is preliminary data.</text>
</comment>
<reference evidence="1" key="1">
    <citation type="journal article" date="2015" name="Nature">
        <title>Complex archaea that bridge the gap between prokaryotes and eukaryotes.</title>
        <authorList>
            <person name="Spang A."/>
            <person name="Saw J.H."/>
            <person name="Jorgensen S.L."/>
            <person name="Zaremba-Niedzwiedzka K."/>
            <person name="Martijn J."/>
            <person name="Lind A.E."/>
            <person name="van Eijk R."/>
            <person name="Schleper C."/>
            <person name="Guy L."/>
            <person name="Ettema T.J."/>
        </authorList>
    </citation>
    <scope>NUCLEOTIDE SEQUENCE</scope>
</reference>
<proteinExistence type="predicted"/>
<dbReference type="AlphaFoldDB" id="A0A0F9P9G7"/>
<accession>A0A0F9P9G7</accession>
<organism evidence="1">
    <name type="scientific">marine sediment metagenome</name>
    <dbReference type="NCBI Taxonomy" id="412755"/>
    <lineage>
        <taxon>unclassified sequences</taxon>
        <taxon>metagenomes</taxon>
        <taxon>ecological metagenomes</taxon>
    </lineage>
</organism>
<dbReference type="EMBL" id="LAZR01006730">
    <property type="protein sequence ID" value="KKM90032.1"/>
    <property type="molecule type" value="Genomic_DNA"/>
</dbReference>
<evidence type="ECO:0000313" key="1">
    <source>
        <dbReference type="EMBL" id="KKM90032.1"/>
    </source>
</evidence>
<feature type="non-terminal residue" evidence="1">
    <location>
        <position position="1"/>
    </location>
</feature>
<name>A0A0F9P9G7_9ZZZZ</name>
<protein>
    <submittedName>
        <fullName evidence="1">Uncharacterized protein</fullName>
    </submittedName>
</protein>
<gene>
    <name evidence="1" type="ORF">LCGC14_1242790</name>
</gene>